<dbReference type="Proteomes" id="UP000194127">
    <property type="component" value="Unassembled WGS sequence"/>
</dbReference>
<feature type="domain" description="Cell morphogenesis protein N-terminal" evidence="2">
    <location>
        <begin position="369"/>
        <end position="923"/>
    </location>
</feature>
<proteinExistence type="predicted"/>
<feature type="compositionally biased region" description="Polar residues" evidence="1">
    <location>
        <begin position="143"/>
        <end position="163"/>
    </location>
</feature>
<gene>
    <name evidence="5" type="ORF">POSPLADRAFT_1139481</name>
</gene>
<dbReference type="EMBL" id="KZ110595">
    <property type="protein sequence ID" value="OSX63475.1"/>
    <property type="molecule type" value="Genomic_DNA"/>
</dbReference>
<evidence type="ECO:0000259" key="2">
    <source>
        <dbReference type="Pfam" id="PF14222"/>
    </source>
</evidence>
<sequence>MGSEGIQITIPDFDEEDYHSTPIFGRSQGGLWGASSSGQDSPTILTPLALPERAEKSYFHARGDSITSDDSAHSLQYSARKVKSPFAHSAQSSFATTTTGGSSFTKKPSFASLRNAFRKNTEPAPPLPPIEHQVYPALKNPFSRSTSSLAQHPSMPHRQQPSMHASPPHFRPSTPASSESRTRGTPSRAREHAYARSQHSHSGSIFYNSDAGSDQGFHTPSSPPPVPRMPAMFSPFGHPDDPRTLADLEDKITMEPRTPSDYALHAIFIRFATTAEGHIEHFLRLTLDREPLLTDYMGPGVDPKLDELLLSLGKIAQKHAKPVVESVMRWRKSHADVGVSPELLRGHLDYAATSGRNIRGQDVSSMLNERRSLASIYVMCRALIAATQNLTKDGLSDAVGHSLEELTFDQFRRPDIKMLTQSANHRINAELYATLLGQLANVRFESVTDRFLVELGPVAAGQVPKDADFKYENLVRGLKHVPIKVWPPEAFEEGAEFMASLAKSFENAHGNRLKTTFAETLVHVLHPIAKTAQAEVNHPDWAKAIDVIFPRVRDMMAKPRYWHVAYPLAVTSLCVAPQEIFLRNWTLIFDAGLGKLKEKVHRVPVLNGMLRLMWTYLYRCPEPASTVAAKLDPLIRHFFPPNRSTIHPQEDSIEPLTYMLHYVLSRHFDFGSELCLELLQERSITTPSPNMAVLLAPERTVIAAQAILLSLHAIEREETTPSWPSSSDFTVLPSRTDFSTSSEFFPPSMQLKAGWTDLVDRSSTCLKAFAMYCYQAVGTWSILDDQWSAARLTPTYEDSHGYTTRAHPEAVVAYSNQYLPQVSMLRTVYQSWPRCLHPSMAVEDAFDMLLRGVVHVEPAVGEAAGPALQRFMADSAHATTLLSRFAVFLFDPNAMSTEGSGLRLNVECSRLLNLWLSSVEQWVHDLTSSPSGSLEAEHLERVLACIDDIESGALFLLAHDKQGVYAAGVKAIRLLATLEASLQAEATSAMRQSEEPFRLVTAFLGKVDYGRYMLRHEDMLEPDEVLRLAKWRKEAFPDMALRIANSDYPLDRGLWRHLYPALLQACMEQSSSVLSSFRAKVIAAASRYHSLMVQLSGINNRTLPNLPQRSGSSGDRDASRVINEHRPHIQQWHFWMKLICATAEVSDVRPTVNYPMRDHSRARSEANFERDQMVTTRDLFKYLSQFLDSDHTLFRDVAVSSISSFPSHGYSQLLEDLNVLASRQLSDDPRSKSTSAPVIGRARRQERFHTAVARIYYLTSHALQDQRSASKQTALAHVLKYIRSMHAYLVTPDHRDLFTLQRLRRYFCGTVERLFDGLATLKDSDRFIPPHMHLALFRLCEEWCQLGKQSENMTKRLITMQTAAAKSLSEPADQAEIIQRFQTETRNLSHAAVGAMAALCHKAFYPPEHASASPTDRYTLDSNHKPLQAAPTLDRLTAILASFQEPEHTAGKKALRSLLLHTPSDGVLLDEALRRALVTTRQLETSNARFFEVVADVICNASGSHGFSFSQIAFSILEVIHEQSGGIISLNQYEAAVCSSAPSAYLHAHRSITMVLAGEHPKQAIHVLAQFSGWITRLFDGQTDRSPLLLLQSLEHWVPHITLLDDSKSALSREGRSAIYHLMNLTARYVETYAEQVLVLWSRAVDNEYQLNAYATVMFLLEQAPKIGSTLFISCAAKVVACLFQSAAGMKVFDEMCGLLDPVRMLPSYEHKVTIPAADEIEEWSDLDVLFSESPKLTLTQTQFVLLFLCEATMDRSWPLDKHLPALLMAIFMHVSDKQPFIRERSRHMLFQLLRSCMPGYDDFLDRPLARSRLELKAAIQVLENEAEMRLWVDDDSAAEATPKLKWLSSEVLDLLEPLYPDLRAHWGFWTLRWGTQCLKREMAYRSLQLHRVLAAPVLRESVDMLLGRLAHTIADEDAAIQNFNVEIILTLTSMAASDTLPRTLLPKLFWSTVGCLSTTVENEFLHALSLLEALLAHIDLDDHVTVEMLLEARPPTWSGSSSLQFSLLTGLRSSSTSELTLKVLRRLSGISDARLVDASEGRVRDLYTLSLPLCLHSMASGPPDDISQDFALSIGRLAEEEERPSIDRIMTSFAKGRFRTKEDFLRESVASLREHYGTDHWTEVITLLMSMVLNQERWLRIYTLQILKLLFQQRETRDLLVSELLMPLLRLLETDLAPQALDVLDEPVEISGGPAAKHILRMSLFHHLDADAKEVESVAEVFGIPQESGWCVPRSGAVRDICRSNIFALTDSYDTSSSTSHLSFHPEPEEDEADDADPYDDLGDMVQNLHELSSFFQEENSVAALPHPQLEARVAAILAKSRDVAQELPQTSFVGVFDVGKANAYEDSDESDYDSGSDLFEFDSPAILRFTSTRSRFP</sequence>
<feature type="domain" description="Cell morphogenesis central region" evidence="4">
    <location>
        <begin position="1737"/>
        <end position="1911"/>
    </location>
</feature>
<feature type="region of interest" description="Disordered" evidence="1">
    <location>
        <begin position="2254"/>
        <end position="2284"/>
    </location>
</feature>
<evidence type="ECO:0008006" key="7">
    <source>
        <dbReference type="Google" id="ProtNLM"/>
    </source>
</evidence>
<dbReference type="PANTHER" id="PTHR12295">
    <property type="entry name" value="FURRY-RELATED"/>
    <property type="match status" value="1"/>
</dbReference>
<keyword evidence="6" id="KW-1185">Reference proteome</keyword>
<dbReference type="RefSeq" id="XP_024340269.1">
    <property type="nucleotide sequence ID" value="XM_024485040.1"/>
</dbReference>
<evidence type="ECO:0000256" key="1">
    <source>
        <dbReference type="SAM" id="MobiDB-lite"/>
    </source>
</evidence>
<dbReference type="PANTHER" id="PTHR12295:SF30">
    <property type="entry name" value="PROTEIN FURRY"/>
    <property type="match status" value="1"/>
</dbReference>
<reference evidence="5 6" key="1">
    <citation type="submission" date="2017-04" db="EMBL/GenBank/DDBJ databases">
        <title>Genome Sequence of the Model Brown-Rot Fungus Postia placenta SB12.</title>
        <authorList>
            <consortium name="DOE Joint Genome Institute"/>
            <person name="Gaskell J."/>
            <person name="Kersten P."/>
            <person name="Larrondo L.F."/>
            <person name="Canessa P."/>
            <person name="Martinez D."/>
            <person name="Hibbett D."/>
            <person name="Schmoll M."/>
            <person name="Kubicek C.P."/>
            <person name="Martinez A.T."/>
            <person name="Yadav J."/>
            <person name="Master E."/>
            <person name="Magnuson J.K."/>
            <person name="James T."/>
            <person name="Yaver D."/>
            <person name="Berka R."/>
            <person name="Labutti K."/>
            <person name="Lipzen A."/>
            <person name="Aerts A."/>
            <person name="Barry K."/>
            <person name="Henrissat B."/>
            <person name="Blanchette R."/>
            <person name="Grigoriev I."/>
            <person name="Cullen D."/>
        </authorList>
    </citation>
    <scope>NUCLEOTIDE SEQUENCE [LARGE SCALE GENOMIC DNA]</scope>
    <source>
        <strain evidence="5 6">MAD-698-R-SB12</strain>
    </source>
</reference>
<dbReference type="Pfam" id="PF14222">
    <property type="entry name" value="MOR2-PAG1_N"/>
    <property type="match status" value="1"/>
</dbReference>
<feature type="region of interest" description="Disordered" evidence="1">
    <location>
        <begin position="143"/>
        <end position="228"/>
    </location>
</feature>
<dbReference type="SUPFAM" id="SSF48371">
    <property type="entry name" value="ARM repeat"/>
    <property type="match status" value="2"/>
</dbReference>
<evidence type="ECO:0000313" key="5">
    <source>
        <dbReference type="EMBL" id="OSX63475.1"/>
    </source>
</evidence>
<dbReference type="InterPro" id="IPR025614">
    <property type="entry name" value="Cell_morpho_N"/>
</dbReference>
<dbReference type="GO" id="GO:0000902">
    <property type="term" value="P:cell morphogenesis"/>
    <property type="evidence" value="ECO:0007669"/>
    <property type="project" value="InterPro"/>
</dbReference>
<name>A0A1X6N4E3_9APHY</name>
<feature type="region of interest" description="Disordered" evidence="1">
    <location>
        <begin position="81"/>
        <end position="108"/>
    </location>
</feature>
<protein>
    <recommendedName>
        <fullName evidence="7">Cell morphogenesis protein N-terminal domain-containing protein</fullName>
    </recommendedName>
</protein>
<dbReference type="OrthoDB" id="6287725at2759"/>
<feature type="compositionally biased region" description="Polar residues" evidence="1">
    <location>
        <begin position="200"/>
        <end position="219"/>
    </location>
</feature>
<feature type="compositionally biased region" description="Low complexity" evidence="1">
    <location>
        <begin position="89"/>
        <end position="105"/>
    </location>
</feature>
<feature type="compositionally biased region" description="Polar residues" evidence="1">
    <location>
        <begin position="174"/>
        <end position="185"/>
    </location>
</feature>
<feature type="domain" description="Cell morphogenesis protein C-terminal" evidence="3">
    <location>
        <begin position="1947"/>
        <end position="2193"/>
    </location>
</feature>
<dbReference type="STRING" id="670580.A0A1X6N4E3"/>
<feature type="compositionally biased region" description="Acidic residues" evidence="1">
    <location>
        <begin position="2269"/>
        <end position="2284"/>
    </location>
</feature>
<evidence type="ECO:0000259" key="3">
    <source>
        <dbReference type="Pfam" id="PF14225"/>
    </source>
</evidence>
<dbReference type="GO" id="GO:0005938">
    <property type="term" value="C:cell cortex"/>
    <property type="evidence" value="ECO:0007669"/>
    <property type="project" value="TreeGrafter"/>
</dbReference>
<feature type="region of interest" description="Disordered" evidence="1">
    <location>
        <begin position="115"/>
        <end position="134"/>
    </location>
</feature>
<evidence type="ECO:0000259" key="4">
    <source>
        <dbReference type="Pfam" id="PF14228"/>
    </source>
</evidence>
<feature type="compositionally biased region" description="Polar residues" evidence="1">
    <location>
        <begin position="34"/>
        <end position="44"/>
    </location>
</feature>
<dbReference type="InterPro" id="IPR039867">
    <property type="entry name" value="Furry/Tao3/Mor2"/>
</dbReference>
<feature type="region of interest" description="Disordered" evidence="1">
    <location>
        <begin position="1"/>
        <end position="46"/>
    </location>
</feature>
<dbReference type="Pfam" id="PF14225">
    <property type="entry name" value="MOR2-PAG1_C"/>
    <property type="match status" value="1"/>
</dbReference>
<evidence type="ECO:0000313" key="6">
    <source>
        <dbReference type="Proteomes" id="UP000194127"/>
    </source>
</evidence>
<organism evidence="5 6">
    <name type="scientific">Postia placenta MAD-698-R-SB12</name>
    <dbReference type="NCBI Taxonomy" id="670580"/>
    <lineage>
        <taxon>Eukaryota</taxon>
        <taxon>Fungi</taxon>
        <taxon>Dikarya</taxon>
        <taxon>Basidiomycota</taxon>
        <taxon>Agaricomycotina</taxon>
        <taxon>Agaricomycetes</taxon>
        <taxon>Polyporales</taxon>
        <taxon>Adustoporiaceae</taxon>
        <taxon>Rhodonia</taxon>
    </lineage>
</organism>
<dbReference type="InterPro" id="IPR025481">
    <property type="entry name" value="Cell_Morphogen_C"/>
</dbReference>
<dbReference type="InterPro" id="IPR029473">
    <property type="entry name" value="MOR2-PAG1_mid"/>
</dbReference>
<dbReference type="GeneID" id="36329989"/>
<accession>A0A1X6N4E3</accession>
<dbReference type="InterPro" id="IPR016024">
    <property type="entry name" value="ARM-type_fold"/>
</dbReference>
<dbReference type="Pfam" id="PF14228">
    <property type="entry name" value="MOR2-PAG1_mid"/>
    <property type="match status" value="1"/>
</dbReference>
<dbReference type="GO" id="GO:0030427">
    <property type="term" value="C:site of polarized growth"/>
    <property type="evidence" value="ECO:0007669"/>
    <property type="project" value="TreeGrafter"/>
</dbReference>